<feature type="transmembrane region" description="Helical" evidence="6">
    <location>
        <begin position="81"/>
        <end position="102"/>
    </location>
</feature>
<feature type="transmembrane region" description="Helical" evidence="6">
    <location>
        <begin position="108"/>
        <end position="127"/>
    </location>
</feature>
<protein>
    <submittedName>
        <fullName evidence="8">Putative ABC transporter, permease protein</fullName>
    </submittedName>
</protein>
<evidence type="ECO:0000256" key="5">
    <source>
        <dbReference type="ARBA" id="ARBA00023136"/>
    </source>
</evidence>
<gene>
    <name evidence="8" type="ORF">Pph01_09440</name>
</gene>
<feature type="transmembrane region" description="Helical" evidence="6">
    <location>
        <begin position="213"/>
        <end position="234"/>
    </location>
</feature>
<evidence type="ECO:0000256" key="6">
    <source>
        <dbReference type="SAM" id="Phobius"/>
    </source>
</evidence>
<comment type="caution">
    <text evidence="8">The sequence shown here is derived from an EMBL/GenBank/DDBJ whole genome shotgun (WGS) entry which is preliminary data.</text>
</comment>
<keyword evidence="3 6" id="KW-0812">Transmembrane</keyword>
<evidence type="ECO:0000259" key="7">
    <source>
        <dbReference type="PROSITE" id="PS50850"/>
    </source>
</evidence>
<dbReference type="GO" id="GO:0005886">
    <property type="term" value="C:plasma membrane"/>
    <property type="evidence" value="ECO:0007669"/>
    <property type="project" value="UniProtKB-SubCell"/>
</dbReference>
<organism evidence="8 9">
    <name type="scientific">Planotetraspora phitsanulokensis</name>
    <dbReference type="NCBI Taxonomy" id="575192"/>
    <lineage>
        <taxon>Bacteria</taxon>
        <taxon>Bacillati</taxon>
        <taxon>Actinomycetota</taxon>
        <taxon>Actinomycetes</taxon>
        <taxon>Streptosporangiales</taxon>
        <taxon>Streptosporangiaceae</taxon>
        <taxon>Planotetraspora</taxon>
    </lineage>
</organism>
<keyword evidence="4 6" id="KW-1133">Transmembrane helix</keyword>
<comment type="subcellular location">
    <subcellularLocation>
        <location evidence="1">Cell membrane</location>
        <topology evidence="1">Multi-pass membrane protein</topology>
    </subcellularLocation>
</comment>
<feature type="transmembrane region" description="Helical" evidence="6">
    <location>
        <begin position="345"/>
        <end position="364"/>
    </location>
</feature>
<dbReference type="InterPro" id="IPR011701">
    <property type="entry name" value="MFS"/>
</dbReference>
<dbReference type="PANTHER" id="PTHR42688">
    <property type="entry name" value="CONSERVED PROTEIN"/>
    <property type="match status" value="1"/>
</dbReference>
<evidence type="ECO:0000313" key="9">
    <source>
        <dbReference type="Proteomes" id="UP000622547"/>
    </source>
</evidence>
<evidence type="ECO:0000256" key="4">
    <source>
        <dbReference type="ARBA" id="ARBA00022989"/>
    </source>
</evidence>
<feature type="transmembrane region" description="Helical" evidence="6">
    <location>
        <begin position="279"/>
        <end position="298"/>
    </location>
</feature>
<feature type="transmembrane region" description="Helical" evidence="6">
    <location>
        <begin position="165"/>
        <end position="182"/>
    </location>
</feature>
<sequence>MIGTLRAAGSFSPAARVLFVNQLGINIGFYMLMPYLADHLTAQAGLAIWAAGLVLGLRNVSQQGMFLIGGTMADRLGYRPLIMAGCALRTVAFAMFALSVALPAMITAAVLTGFAGALFNPAARAYLAHEAGERKVEAFALFNVFYQTGILIGPLIGIALINLDFRVMCLTAAAVFAALTALQWRHLPPRTGAAAGSGAVLADWREALGNRPFSRFAVTMFAYYALSYQIYLGLPLEVRRLTGSEAGVPVLYVISALLGIFAQLPVTTWCERRWQPAQAMSAGLALMGLSFGLLIPAGRLSGPVGMVLVVACVTVLTLGTLLVFPFEMATIARLAGDRLIGTYYGLYNLISGIGILIGNLLVGLSLDIANGTGSDGLPWLLLVLAGLGSAYGMHLLHRGGRLTDQAHAQPLTHKP</sequence>
<feature type="transmembrane region" description="Helical" evidence="6">
    <location>
        <begin position="139"/>
        <end position="159"/>
    </location>
</feature>
<feature type="domain" description="Major facilitator superfamily (MFS) profile" evidence="7">
    <location>
        <begin position="1"/>
        <end position="400"/>
    </location>
</feature>
<evidence type="ECO:0000256" key="3">
    <source>
        <dbReference type="ARBA" id="ARBA00022692"/>
    </source>
</evidence>
<keyword evidence="5 6" id="KW-0472">Membrane</keyword>
<keyword evidence="9" id="KW-1185">Reference proteome</keyword>
<dbReference type="SUPFAM" id="SSF103473">
    <property type="entry name" value="MFS general substrate transporter"/>
    <property type="match status" value="1"/>
</dbReference>
<dbReference type="InterPro" id="IPR036259">
    <property type="entry name" value="MFS_trans_sf"/>
</dbReference>
<feature type="transmembrane region" description="Helical" evidence="6">
    <location>
        <begin position="40"/>
        <end position="60"/>
    </location>
</feature>
<dbReference type="CDD" id="cd17329">
    <property type="entry name" value="MFS_MdtH_MDR_like"/>
    <property type="match status" value="1"/>
</dbReference>
<dbReference type="Pfam" id="PF07690">
    <property type="entry name" value="MFS_1"/>
    <property type="match status" value="1"/>
</dbReference>
<evidence type="ECO:0000256" key="1">
    <source>
        <dbReference type="ARBA" id="ARBA00004651"/>
    </source>
</evidence>
<keyword evidence="2" id="KW-1003">Cell membrane</keyword>
<dbReference type="Proteomes" id="UP000622547">
    <property type="component" value="Unassembled WGS sequence"/>
</dbReference>
<reference evidence="8 9" key="1">
    <citation type="submission" date="2021-01" db="EMBL/GenBank/DDBJ databases">
        <title>Whole genome shotgun sequence of Planotetraspora phitsanulokensis NBRC 104273.</title>
        <authorList>
            <person name="Komaki H."/>
            <person name="Tamura T."/>
        </authorList>
    </citation>
    <scope>NUCLEOTIDE SEQUENCE [LARGE SCALE GENOMIC DNA]</scope>
    <source>
        <strain evidence="8 9">NBRC 104273</strain>
    </source>
</reference>
<dbReference type="InterPro" id="IPR052425">
    <property type="entry name" value="Uncharacterized_MFS-type"/>
</dbReference>
<evidence type="ECO:0000256" key="2">
    <source>
        <dbReference type="ARBA" id="ARBA00022475"/>
    </source>
</evidence>
<feature type="transmembrane region" description="Helical" evidence="6">
    <location>
        <begin position="376"/>
        <end position="396"/>
    </location>
</feature>
<dbReference type="PANTHER" id="PTHR42688:SF1">
    <property type="entry name" value="BLR5212 PROTEIN"/>
    <property type="match status" value="1"/>
</dbReference>
<dbReference type="PROSITE" id="PS50850">
    <property type="entry name" value="MFS"/>
    <property type="match status" value="1"/>
</dbReference>
<accession>A0A8J3U272</accession>
<dbReference type="EMBL" id="BOOP01000003">
    <property type="protein sequence ID" value="GII35941.1"/>
    <property type="molecule type" value="Genomic_DNA"/>
</dbReference>
<dbReference type="InterPro" id="IPR020846">
    <property type="entry name" value="MFS_dom"/>
</dbReference>
<dbReference type="Gene3D" id="1.20.1250.20">
    <property type="entry name" value="MFS general substrate transporter like domains"/>
    <property type="match status" value="1"/>
</dbReference>
<name>A0A8J3U272_9ACTN</name>
<proteinExistence type="predicted"/>
<evidence type="ECO:0000313" key="8">
    <source>
        <dbReference type="EMBL" id="GII35941.1"/>
    </source>
</evidence>
<feature type="transmembrane region" description="Helical" evidence="6">
    <location>
        <begin position="304"/>
        <end position="324"/>
    </location>
</feature>
<dbReference type="GO" id="GO:0022857">
    <property type="term" value="F:transmembrane transporter activity"/>
    <property type="evidence" value="ECO:0007669"/>
    <property type="project" value="InterPro"/>
</dbReference>
<feature type="transmembrane region" description="Helical" evidence="6">
    <location>
        <begin position="246"/>
        <end position="267"/>
    </location>
</feature>
<dbReference type="AlphaFoldDB" id="A0A8J3U272"/>
<dbReference type="RefSeq" id="WP_204071653.1">
    <property type="nucleotide sequence ID" value="NZ_BAABHI010000012.1"/>
</dbReference>